<dbReference type="AlphaFoldDB" id="A0A4R3NTA9"/>
<evidence type="ECO:0000313" key="2">
    <source>
        <dbReference type="EMBL" id="TCT40971.1"/>
    </source>
</evidence>
<evidence type="ECO:0000313" key="3">
    <source>
        <dbReference type="Proteomes" id="UP000295097"/>
    </source>
</evidence>
<keyword evidence="1" id="KW-1133">Transmembrane helix</keyword>
<comment type="caution">
    <text evidence="2">The sequence shown here is derived from an EMBL/GenBank/DDBJ whole genome shotgun (WGS) entry which is preliminary data.</text>
</comment>
<dbReference type="EMBL" id="SMAR01000008">
    <property type="protein sequence ID" value="TCT40971.1"/>
    <property type="molecule type" value="Genomic_DNA"/>
</dbReference>
<protein>
    <submittedName>
        <fullName evidence="2">Surface antigen</fullName>
    </submittedName>
</protein>
<name>A0A4R3NTA9_9HYPH</name>
<keyword evidence="3" id="KW-1185">Reference proteome</keyword>
<organism evidence="2 3">
    <name type="scientific">Martelella mediterranea</name>
    <dbReference type="NCBI Taxonomy" id="293089"/>
    <lineage>
        <taxon>Bacteria</taxon>
        <taxon>Pseudomonadati</taxon>
        <taxon>Pseudomonadota</taxon>
        <taxon>Alphaproteobacteria</taxon>
        <taxon>Hyphomicrobiales</taxon>
        <taxon>Aurantimonadaceae</taxon>
        <taxon>Martelella</taxon>
    </lineage>
</organism>
<reference evidence="2 3" key="1">
    <citation type="submission" date="2019-03" db="EMBL/GenBank/DDBJ databases">
        <title>Freshwater and sediment microbial communities from various areas in North America, analyzing microbe dynamics in response to fracking.</title>
        <authorList>
            <person name="Lamendella R."/>
        </authorList>
    </citation>
    <scope>NUCLEOTIDE SEQUENCE [LARGE SCALE GENOMIC DNA]</scope>
    <source>
        <strain evidence="2 3">175.2</strain>
    </source>
</reference>
<gene>
    <name evidence="2" type="ORF">EDC90_1008111</name>
</gene>
<sequence length="206" mass="21886">MRVFNCPRKARLKKAQLCKSAQSCHKLVLGRNNSERVAAVKPSWSCSADVYVDRCSGAVCKSMRCFSGEKAGLKVRLSLLSITCVILLAGCASTVVTTVNAPVENTSQVVTDAPAGLIQRTGVPLSPNDVAKALQAEQYALSTAPAGEVVNWQGRDARGSVTAASPYQVGEQNCRQYTQRIIVNGVESVARGAACRDASGRWALLT</sequence>
<feature type="transmembrane region" description="Helical" evidence="1">
    <location>
        <begin position="77"/>
        <end position="99"/>
    </location>
</feature>
<proteinExistence type="predicted"/>
<evidence type="ECO:0000256" key="1">
    <source>
        <dbReference type="SAM" id="Phobius"/>
    </source>
</evidence>
<accession>A0A4R3NTA9</accession>
<dbReference type="Proteomes" id="UP000295097">
    <property type="component" value="Unassembled WGS sequence"/>
</dbReference>
<keyword evidence="1" id="KW-0472">Membrane</keyword>
<keyword evidence="1" id="KW-0812">Transmembrane</keyword>